<evidence type="ECO:0000313" key="2">
    <source>
        <dbReference type="EMBL" id="KZT52678.1"/>
    </source>
</evidence>
<dbReference type="AlphaFoldDB" id="A0A165DF48"/>
<name>A0A165DF48_9BASI</name>
<keyword evidence="3" id="KW-1185">Reference proteome</keyword>
<sequence length="414" mass="45110">MLQSPLRNVIELDSPPSSPGTTSPSPIIPIPRIVPSASIPLVAIPSPDIPPTDDHGELSTENNSDPARSVHLPDPTSTPQDLRPANHGPRTIAVPVAQSAPLPPIDSSAPPRPVAPVAPLPPAIPSAPLPSVPPALPVAPSPTVQIPTTVPIPPTPPVPLQLVHNPEPRQDYLSPTSPVSAVGDYPPSVQSDATIDISQLALETVTALMRRNVLSDKMTFRAGFNFLMRADGTNKGLPSACARVRNAREAMTGPLWGAELTRDTLKELVETLTTPDDPRYFLSLWLAQAYLDNHWDSEIIESGWLGMMSSRGLRPIWTGKFAKDDVPMLAEIVFTLAKRKEKDVWRSGLLLDLVEYCRDRQRNPVLTKKKYHELTTLLKILYGRDVLDNPARARHAIRARSSVPWSGNNFQDSL</sequence>
<feature type="region of interest" description="Disordered" evidence="1">
    <location>
        <begin position="1"/>
        <end position="89"/>
    </location>
</feature>
<proteinExistence type="predicted"/>
<evidence type="ECO:0000256" key="1">
    <source>
        <dbReference type="SAM" id="MobiDB-lite"/>
    </source>
</evidence>
<reference evidence="2 3" key="1">
    <citation type="journal article" date="2016" name="Mol. Biol. Evol.">
        <title>Comparative Genomics of Early-Diverging Mushroom-Forming Fungi Provides Insights into the Origins of Lignocellulose Decay Capabilities.</title>
        <authorList>
            <person name="Nagy L.G."/>
            <person name="Riley R."/>
            <person name="Tritt A."/>
            <person name="Adam C."/>
            <person name="Daum C."/>
            <person name="Floudas D."/>
            <person name="Sun H."/>
            <person name="Yadav J.S."/>
            <person name="Pangilinan J."/>
            <person name="Larsson K.H."/>
            <person name="Matsuura K."/>
            <person name="Barry K."/>
            <person name="Labutti K."/>
            <person name="Kuo R."/>
            <person name="Ohm R.A."/>
            <person name="Bhattacharya S.S."/>
            <person name="Shirouzu T."/>
            <person name="Yoshinaga Y."/>
            <person name="Martin F.M."/>
            <person name="Grigoriev I.V."/>
            <person name="Hibbett D.S."/>
        </authorList>
    </citation>
    <scope>NUCLEOTIDE SEQUENCE [LARGE SCALE GENOMIC DNA]</scope>
    <source>
        <strain evidence="2 3">HHB12733</strain>
    </source>
</reference>
<protein>
    <submittedName>
        <fullName evidence="2">Uncharacterized protein</fullName>
    </submittedName>
</protein>
<gene>
    <name evidence="2" type="ORF">CALCODRAFT_502020</name>
</gene>
<dbReference type="InParanoid" id="A0A165DF48"/>
<dbReference type="Proteomes" id="UP000076842">
    <property type="component" value="Unassembled WGS sequence"/>
</dbReference>
<organism evidence="2 3">
    <name type="scientific">Calocera cornea HHB12733</name>
    <dbReference type="NCBI Taxonomy" id="1353952"/>
    <lineage>
        <taxon>Eukaryota</taxon>
        <taxon>Fungi</taxon>
        <taxon>Dikarya</taxon>
        <taxon>Basidiomycota</taxon>
        <taxon>Agaricomycotina</taxon>
        <taxon>Dacrymycetes</taxon>
        <taxon>Dacrymycetales</taxon>
        <taxon>Dacrymycetaceae</taxon>
        <taxon>Calocera</taxon>
    </lineage>
</organism>
<dbReference type="OrthoDB" id="10544519at2759"/>
<dbReference type="STRING" id="1353952.A0A165DF48"/>
<accession>A0A165DF48</accession>
<dbReference type="EMBL" id="KV424059">
    <property type="protein sequence ID" value="KZT52678.1"/>
    <property type="molecule type" value="Genomic_DNA"/>
</dbReference>
<feature type="compositionally biased region" description="Low complexity" evidence="1">
    <location>
        <begin position="19"/>
        <end position="40"/>
    </location>
</feature>
<evidence type="ECO:0000313" key="3">
    <source>
        <dbReference type="Proteomes" id="UP000076842"/>
    </source>
</evidence>